<sequence length="202" mass="23864">MNKKYKMVNDEMITELMIHANEQLLQNVIKLWKDDCLLEEINSLQQWENNINFFLNYESQFKRDYTSDNTFLKKSKTNISTKTNNRTPSSDFQHRHTKLSHHWEINHPYPTIGPTPPEIGNTSKNHPRTRNNNNNNYYYFSSFPPTTRNRRGILPTPQHKNSTFGTSNLSLKQKEQLHSAPYRIVLSSGMKPVINFWTLNLH</sequence>
<reference evidence="2" key="1">
    <citation type="submission" date="2015-07" db="EMBL/GenBank/DDBJ databases">
        <title>MeaNS - Measles Nucleotide Surveillance Program.</title>
        <authorList>
            <person name="Tran T."/>
            <person name="Druce J."/>
        </authorList>
    </citation>
    <scope>NUCLEOTIDE SEQUENCE</scope>
    <source>
        <strain evidence="2">UCB-OBI-ISO-001</strain>
        <tissue evidence="2">Gonad</tissue>
    </source>
</reference>
<organism evidence="2">
    <name type="scientific">Octopus bimaculoides</name>
    <name type="common">California two-spotted octopus</name>
    <dbReference type="NCBI Taxonomy" id="37653"/>
    <lineage>
        <taxon>Eukaryota</taxon>
        <taxon>Metazoa</taxon>
        <taxon>Spiralia</taxon>
        <taxon>Lophotrochozoa</taxon>
        <taxon>Mollusca</taxon>
        <taxon>Cephalopoda</taxon>
        <taxon>Coleoidea</taxon>
        <taxon>Octopodiformes</taxon>
        <taxon>Octopoda</taxon>
        <taxon>Incirrata</taxon>
        <taxon>Octopodidae</taxon>
        <taxon>Octopus</taxon>
    </lineage>
</organism>
<dbReference type="AlphaFoldDB" id="A0A0L8FRJ7"/>
<dbReference type="EMBL" id="KQ427251">
    <property type="protein sequence ID" value="KOF67273.1"/>
    <property type="molecule type" value="Genomic_DNA"/>
</dbReference>
<proteinExistence type="predicted"/>
<name>A0A0L8FRJ7_OCTBM</name>
<feature type="region of interest" description="Disordered" evidence="1">
    <location>
        <begin position="108"/>
        <end position="134"/>
    </location>
</feature>
<accession>A0A0L8FRJ7</accession>
<evidence type="ECO:0000313" key="2">
    <source>
        <dbReference type="EMBL" id="KOF67273.1"/>
    </source>
</evidence>
<protein>
    <submittedName>
        <fullName evidence="2">Uncharacterized protein</fullName>
    </submittedName>
</protein>
<evidence type="ECO:0000256" key="1">
    <source>
        <dbReference type="SAM" id="MobiDB-lite"/>
    </source>
</evidence>
<gene>
    <name evidence="2" type="ORF">OCBIM_22010072mg</name>
</gene>